<dbReference type="InterPro" id="IPR012337">
    <property type="entry name" value="RNaseH-like_sf"/>
</dbReference>
<organism evidence="3 4">
    <name type="scientific">Mesorhabditis belari</name>
    <dbReference type="NCBI Taxonomy" id="2138241"/>
    <lineage>
        <taxon>Eukaryota</taxon>
        <taxon>Metazoa</taxon>
        <taxon>Ecdysozoa</taxon>
        <taxon>Nematoda</taxon>
        <taxon>Chromadorea</taxon>
        <taxon>Rhabditida</taxon>
        <taxon>Rhabditina</taxon>
        <taxon>Rhabditomorpha</taxon>
        <taxon>Rhabditoidea</taxon>
        <taxon>Rhabditidae</taxon>
        <taxon>Mesorhabditinae</taxon>
        <taxon>Mesorhabditis</taxon>
    </lineage>
</organism>
<protein>
    <recommendedName>
        <fullName evidence="2">Integrase catalytic domain-containing protein</fullName>
    </recommendedName>
</protein>
<dbReference type="SUPFAM" id="SSF53098">
    <property type="entry name" value="Ribonuclease H-like"/>
    <property type="match status" value="1"/>
</dbReference>
<dbReference type="Proteomes" id="UP000887575">
    <property type="component" value="Unassembled WGS sequence"/>
</dbReference>
<proteinExistence type="predicted"/>
<name>A0AAF3J863_9BILA</name>
<dbReference type="GO" id="GO:0015074">
    <property type="term" value="P:DNA integration"/>
    <property type="evidence" value="ECO:0007669"/>
    <property type="project" value="InterPro"/>
</dbReference>
<dbReference type="WBParaSite" id="MBELARI_LOCUS2464.2">
    <property type="protein sequence ID" value="MBELARI_LOCUS2464.2"/>
    <property type="gene ID" value="MBELARI_LOCUS2464"/>
</dbReference>
<feature type="domain" description="Integrase catalytic" evidence="2">
    <location>
        <begin position="1"/>
        <end position="144"/>
    </location>
</feature>
<keyword evidence="3" id="KW-1185">Reference proteome</keyword>
<dbReference type="InterPro" id="IPR050951">
    <property type="entry name" value="Retrovirus_Pol_polyprotein"/>
</dbReference>
<accession>A0AAF3J863</accession>
<feature type="transmembrane region" description="Helical" evidence="1">
    <location>
        <begin position="191"/>
        <end position="209"/>
    </location>
</feature>
<reference evidence="4" key="1">
    <citation type="submission" date="2024-02" db="UniProtKB">
        <authorList>
            <consortium name="WormBaseParasite"/>
        </authorList>
    </citation>
    <scope>IDENTIFICATION</scope>
</reference>
<sequence>MQSAPDGDYNFIFVYQDHLTKFVSLRALRTKTAKEIVENIVSIFGTFGPPQILQTDNGREFANKLLEEAVAQWPGCKIVHGKPRHSQSQGSVERANADIEDILSVHQRETKTTEWARFLPLIQYRKNIRYHSAITKEEVLSDDDEIQQTSAYEEEKTLQEDNSTRYADLRPVKASWTQLRVVLRNFLNSQIRGIMTPTFNLGLLVKCLVFKKMRSKRKSIVYTIRL</sequence>
<keyword evidence="1" id="KW-1133">Transmembrane helix</keyword>
<dbReference type="AlphaFoldDB" id="A0AAF3J863"/>
<dbReference type="GO" id="GO:0003676">
    <property type="term" value="F:nucleic acid binding"/>
    <property type="evidence" value="ECO:0007669"/>
    <property type="project" value="InterPro"/>
</dbReference>
<evidence type="ECO:0000256" key="1">
    <source>
        <dbReference type="SAM" id="Phobius"/>
    </source>
</evidence>
<evidence type="ECO:0000313" key="4">
    <source>
        <dbReference type="WBParaSite" id="MBELARI_LOCUS2464.2"/>
    </source>
</evidence>
<keyword evidence="1" id="KW-0812">Transmembrane</keyword>
<evidence type="ECO:0000313" key="3">
    <source>
        <dbReference type="Proteomes" id="UP000887575"/>
    </source>
</evidence>
<dbReference type="PANTHER" id="PTHR37984:SF5">
    <property type="entry name" value="PROTEIN NYNRIN-LIKE"/>
    <property type="match status" value="1"/>
</dbReference>
<evidence type="ECO:0000259" key="2">
    <source>
        <dbReference type="PROSITE" id="PS50994"/>
    </source>
</evidence>
<dbReference type="PANTHER" id="PTHR37984">
    <property type="entry name" value="PROTEIN CBG26694"/>
    <property type="match status" value="1"/>
</dbReference>
<dbReference type="Gene3D" id="3.30.420.10">
    <property type="entry name" value="Ribonuclease H-like superfamily/Ribonuclease H"/>
    <property type="match status" value="1"/>
</dbReference>
<keyword evidence="1" id="KW-0472">Membrane</keyword>
<dbReference type="PROSITE" id="PS50994">
    <property type="entry name" value="INTEGRASE"/>
    <property type="match status" value="1"/>
</dbReference>
<dbReference type="InterPro" id="IPR001584">
    <property type="entry name" value="Integrase_cat-core"/>
</dbReference>
<dbReference type="InterPro" id="IPR036397">
    <property type="entry name" value="RNaseH_sf"/>
</dbReference>